<evidence type="ECO:0000259" key="1">
    <source>
        <dbReference type="SMART" id="SM01022"/>
    </source>
</evidence>
<comment type="caution">
    <text evidence="2">The sequence shown here is derived from an EMBL/GenBank/DDBJ whole genome shotgun (WGS) entry which is preliminary data.</text>
</comment>
<accession>A0A855X5A4</accession>
<organism evidence="2 3">
    <name type="scientific">candidate division GN15 bacterium</name>
    <dbReference type="NCBI Taxonomy" id="2072418"/>
    <lineage>
        <taxon>Bacteria</taxon>
        <taxon>candidate division GN15</taxon>
    </lineage>
</organism>
<dbReference type="PANTHER" id="PTHR39203">
    <property type="entry name" value="CYTOPLASMIC PROTEIN-RELATED"/>
    <property type="match status" value="1"/>
</dbReference>
<dbReference type="PANTHER" id="PTHR39203:SF1">
    <property type="entry name" value="CYTOPLASMIC PROTEIN"/>
    <property type="match status" value="1"/>
</dbReference>
<dbReference type="Gene3D" id="3.10.400.10">
    <property type="entry name" value="Sulfate adenylyltransferase"/>
    <property type="match status" value="1"/>
</dbReference>
<dbReference type="SUPFAM" id="SSF88697">
    <property type="entry name" value="PUA domain-like"/>
    <property type="match status" value="1"/>
</dbReference>
<dbReference type="InterPro" id="IPR007374">
    <property type="entry name" value="ASCH_domain"/>
</dbReference>
<dbReference type="InterPro" id="IPR015947">
    <property type="entry name" value="PUA-like_sf"/>
</dbReference>
<protein>
    <submittedName>
        <fullName evidence="2">ASCH domain-containing protein</fullName>
    </submittedName>
</protein>
<dbReference type="InterPro" id="IPR009326">
    <property type="entry name" value="DUF984"/>
</dbReference>
<dbReference type="SMART" id="SM01022">
    <property type="entry name" value="ASCH"/>
    <property type="match status" value="1"/>
</dbReference>
<evidence type="ECO:0000313" key="3">
    <source>
        <dbReference type="Proteomes" id="UP000250918"/>
    </source>
</evidence>
<reference evidence="2 3" key="1">
    <citation type="journal article" date="2018" name="ISME J.">
        <title>A methanotrophic archaeon couples anaerobic oxidation of methane to Fe(III) reduction.</title>
        <authorList>
            <person name="Cai C."/>
            <person name="Leu A.O."/>
            <person name="Xie G.J."/>
            <person name="Guo J."/>
            <person name="Feng Y."/>
            <person name="Zhao J.X."/>
            <person name="Tyson G.W."/>
            <person name="Yuan Z."/>
            <person name="Hu S."/>
        </authorList>
    </citation>
    <scope>NUCLEOTIDE SEQUENCE [LARGE SCALE GENOMIC DNA]</scope>
    <source>
        <strain evidence="2">FeB_12</strain>
    </source>
</reference>
<proteinExistence type="predicted"/>
<dbReference type="Proteomes" id="UP000250918">
    <property type="component" value="Unassembled WGS sequence"/>
</dbReference>
<sequence length="158" mass="17984">MSENATIQEFWQSFVASLPAEHPARARTYESWHFCDCEKDANELGALVVAGIKTATCSVLWAYEAEGERIPEVGNLVVVTDFDSKPLCIIEITEVTMRPFNDVDASFAYDEGEGDRSLAHWRDVHWRYFGRELAALGRQPSDDMPLVCERFRVVWPKP</sequence>
<dbReference type="CDD" id="cd06553">
    <property type="entry name" value="ASCH_Ef3133_like"/>
    <property type="match status" value="1"/>
</dbReference>
<dbReference type="PIRSF" id="PIRSF021320">
    <property type="entry name" value="DUF984"/>
    <property type="match status" value="1"/>
</dbReference>
<dbReference type="EMBL" id="PQAP01000031">
    <property type="protein sequence ID" value="PWB74495.1"/>
    <property type="molecule type" value="Genomic_DNA"/>
</dbReference>
<name>A0A855X5A4_9BACT</name>
<dbReference type="AlphaFoldDB" id="A0A855X5A4"/>
<feature type="domain" description="ASCH" evidence="1">
    <location>
        <begin position="32"/>
        <end position="155"/>
    </location>
</feature>
<dbReference type="Pfam" id="PF04266">
    <property type="entry name" value="ASCH"/>
    <property type="match status" value="1"/>
</dbReference>
<gene>
    <name evidence="2" type="ORF">C3F09_03895</name>
</gene>
<evidence type="ECO:0000313" key="2">
    <source>
        <dbReference type="EMBL" id="PWB74495.1"/>
    </source>
</evidence>